<dbReference type="GO" id="GO:0016780">
    <property type="term" value="F:phosphotransferase activity, for other substituted phosphate groups"/>
    <property type="evidence" value="ECO:0007669"/>
    <property type="project" value="TreeGrafter"/>
</dbReference>
<name>A0A916Y5A0_9HYPH</name>
<sequence>MFTLNRSDFVARSVPFLQWILSLTLLVLVRVAWRYMPMAKDDGNAEEMGGREYILLVGYNPRSEIFLQCIEALYANRASVVGILDDHPRSGGLMLKGKPVIGHSSMLAATLMRFRNHGIEIARIVMTTPEQQLSAAFQGAVAQIRAEGVVRVERFEGLFGFDDLDAHPVTATRAQQVLVARQGEWGLGTPRGRYLAAKRVFDFVTALTLILVLAPVYLLLAGLVAKDLGSPIAFWQERPGFGGRPFRVYKFRTMRDAYDLDGKEVPEAERLSSIGRALRRLRLDELPQLFNILLGHMSFVGPRPLLPVDQPGNVAMRLSMRPGLTGWAQVNGGRHLSLPDKGALDFWYIENAGPWIDARIIFLTLRFVLGGEKPPAEGLLQDAYGLVASRAAEADPQSRYRKRLKDIVGRPARRALHDHDKVGFDADD</sequence>
<comment type="similarity">
    <text evidence="1">Belongs to the bacterial sugar transferase family.</text>
</comment>
<dbReference type="EMBL" id="BMJJ01000010">
    <property type="protein sequence ID" value="GGD31742.1"/>
    <property type="molecule type" value="Genomic_DNA"/>
</dbReference>
<evidence type="ECO:0000256" key="2">
    <source>
        <dbReference type="ARBA" id="ARBA00023169"/>
    </source>
</evidence>
<dbReference type="Pfam" id="PF02397">
    <property type="entry name" value="Bac_transf"/>
    <property type="match status" value="1"/>
</dbReference>
<reference evidence="5" key="2">
    <citation type="submission" date="2020-09" db="EMBL/GenBank/DDBJ databases">
        <authorList>
            <person name="Sun Q."/>
            <person name="Zhou Y."/>
        </authorList>
    </citation>
    <scope>NUCLEOTIDE SEQUENCE</scope>
    <source>
        <strain evidence="5">CGMCC 1.15493</strain>
    </source>
</reference>
<accession>A0A916Y5A0</accession>
<evidence type="ECO:0000256" key="1">
    <source>
        <dbReference type="ARBA" id="ARBA00006464"/>
    </source>
</evidence>
<comment type="caution">
    <text evidence="5">The sequence shown here is derived from an EMBL/GenBank/DDBJ whole genome shotgun (WGS) entry which is preliminary data.</text>
</comment>
<evidence type="ECO:0000256" key="3">
    <source>
        <dbReference type="SAM" id="Phobius"/>
    </source>
</evidence>
<evidence type="ECO:0000259" key="4">
    <source>
        <dbReference type="Pfam" id="PF02397"/>
    </source>
</evidence>
<keyword evidence="3" id="KW-0812">Transmembrane</keyword>
<keyword evidence="3" id="KW-0472">Membrane</keyword>
<organism evidence="5 6">
    <name type="scientific">Aureimonas glaciei</name>
    <dbReference type="NCBI Taxonomy" id="1776957"/>
    <lineage>
        <taxon>Bacteria</taxon>
        <taxon>Pseudomonadati</taxon>
        <taxon>Pseudomonadota</taxon>
        <taxon>Alphaproteobacteria</taxon>
        <taxon>Hyphomicrobiales</taxon>
        <taxon>Aurantimonadaceae</taxon>
        <taxon>Aureimonas</taxon>
    </lineage>
</organism>
<dbReference type="Gene3D" id="3.40.50.720">
    <property type="entry name" value="NAD(P)-binding Rossmann-like Domain"/>
    <property type="match status" value="1"/>
</dbReference>
<dbReference type="AlphaFoldDB" id="A0A916Y5A0"/>
<evidence type="ECO:0000313" key="5">
    <source>
        <dbReference type="EMBL" id="GGD31742.1"/>
    </source>
</evidence>
<gene>
    <name evidence="5" type="ORF">GCM10011335_38510</name>
</gene>
<evidence type="ECO:0000313" key="6">
    <source>
        <dbReference type="Proteomes" id="UP000613160"/>
    </source>
</evidence>
<reference evidence="5" key="1">
    <citation type="journal article" date="2014" name="Int. J. Syst. Evol. Microbiol.">
        <title>Complete genome sequence of Corynebacterium casei LMG S-19264T (=DSM 44701T), isolated from a smear-ripened cheese.</title>
        <authorList>
            <consortium name="US DOE Joint Genome Institute (JGI-PGF)"/>
            <person name="Walter F."/>
            <person name="Albersmeier A."/>
            <person name="Kalinowski J."/>
            <person name="Ruckert C."/>
        </authorList>
    </citation>
    <scope>NUCLEOTIDE SEQUENCE</scope>
    <source>
        <strain evidence="5">CGMCC 1.15493</strain>
    </source>
</reference>
<keyword evidence="2" id="KW-0270">Exopolysaccharide synthesis</keyword>
<keyword evidence="6" id="KW-1185">Reference proteome</keyword>
<dbReference type="InterPro" id="IPR003362">
    <property type="entry name" value="Bact_transf"/>
</dbReference>
<dbReference type="PANTHER" id="PTHR30576">
    <property type="entry name" value="COLANIC BIOSYNTHESIS UDP-GLUCOSE LIPID CARRIER TRANSFERASE"/>
    <property type="match status" value="1"/>
</dbReference>
<proteinExistence type="inferred from homology"/>
<feature type="domain" description="Bacterial sugar transferase" evidence="4">
    <location>
        <begin position="198"/>
        <end position="369"/>
    </location>
</feature>
<feature type="transmembrane region" description="Helical" evidence="3">
    <location>
        <begin position="200"/>
        <end position="224"/>
    </location>
</feature>
<protein>
    <recommendedName>
        <fullName evidence="4">Bacterial sugar transferase domain-containing protein</fullName>
    </recommendedName>
</protein>
<feature type="transmembrane region" description="Helical" evidence="3">
    <location>
        <begin position="16"/>
        <end position="33"/>
    </location>
</feature>
<dbReference type="PANTHER" id="PTHR30576:SF8">
    <property type="entry name" value="UNDECAPRENYL-PHOSPHATE GALACTOSE PHOSPHOTRANSFERASE"/>
    <property type="match status" value="1"/>
</dbReference>
<dbReference type="GO" id="GO:0000271">
    <property type="term" value="P:polysaccharide biosynthetic process"/>
    <property type="evidence" value="ECO:0007669"/>
    <property type="project" value="UniProtKB-KW"/>
</dbReference>
<keyword evidence="3" id="KW-1133">Transmembrane helix</keyword>
<dbReference type="Proteomes" id="UP000613160">
    <property type="component" value="Unassembled WGS sequence"/>
</dbReference>